<dbReference type="Pfam" id="PF13442">
    <property type="entry name" value="Cytochrome_CBB3"/>
    <property type="match status" value="1"/>
</dbReference>
<feature type="chain" id="PRO_5046998045" evidence="5">
    <location>
        <begin position="26"/>
        <end position="156"/>
    </location>
</feature>
<dbReference type="InterPro" id="IPR036909">
    <property type="entry name" value="Cyt_c-like_dom_sf"/>
</dbReference>
<dbReference type="SUPFAM" id="SSF46626">
    <property type="entry name" value="Cytochrome c"/>
    <property type="match status" value="1"/>
</dbReference>
<dbReference type="Gene3D" id="1.10.760.10">
    <property type="entry name" value="Cytochrome c-like domain"/>
    <property type="match status" value="1"/>
</dbReference>
<gene>
    <name evidence="7" type="ORF">NKI27_10480</name>
</gene>
<organism evidence="7 8">
    <name type="scientific">Alkalimarinus alittae</name>
    <dbReference type="NCBI Taxonomy" id="2961619"/>
    <lineage>
        <taxon>Bacteria</taxon>
        <taxon>Pseudomonadati</taxon>
        <taxon>Pseudomonadota</taxon>
        <taxon>Gammaproteobacteria</taxon>
        <taxon>Alteromonadales</taxon>
        <taxon>Alteromonadaceae</taxon>
        <taxon>Alkalimarinus</taxon>
    </lineage>
</organism>
<feature type="domain" description="Cytochrome c" evidence="6">
    <location>
        <begin position="48"/>
        <end position="141"/>
    </location>
</feature>
<protein>
    <submittedName>
        <fullName evidence="7">Cytochrome c</fullName>
    </submittedName>
</protein>
<evidence type="ECO:0000313" key="8">
    <source>
        <dbReference type="Proteomes" id="UP001163739"/>
    </source>
</evidence>
<keyword evidence="2 4" id="KW-0479">Metal-binding</keyword>
<reference evidence="7" key="1">
    <citation type="submission" date="2022-06" db="EMBL/GenBank/DDBJ databases">
        <title>Alkalimarinus sp. nov., isolated from gut of a Alitta virens.</title>
        <authorList>
            <person name="Yang A.I."/>
            <person name="Shin N.-R."/>
        </authorList>
    </citation>
    <scope>NUCLEOTIDE SEQUENCE</scope>
    <source>
        <strain evidence="7">A2M4</strain>
    </source>
</reference>
<evidence type="ECO:0000259" key="6">
    <source>
        <dbReference type="PROSITE" id="PS51007"/>
    </source>
</evidence>
<dbReference type="InterPro" id="IPR009056">
    <property type="entry name" value="Cyt_c-like_dom"/>
</dbReference>
<dbReference type="RefSeq" id="WP_265046008.1">
    <property type="nucleotide sequence ID" value="NZ_CP100390.1"/>
</dbReference>
<evidence type="ECO:0000256" key="4">
    <source>
        <dbReference type="PROSITE-ProRule" id="PRU00433"/>
    </source>
</evidence>
<feature type="signal peptide" evidence="5">
    <location>
        <begin position="1"/>
        <end position="25"/>
    </location>
</feature>
<proteinExistence type="predicted"/>
<evidence type="ECO:0000256" key="3">
    <source>
        <dbReference type="ARBA" id="ARBA00023004"/>
    </source>
</evidence>
<dbReference type="InterPro" id="IPR051459">
    <property type="entry name" value="Cytochrome_c-type_DH"/>
</dbReference>
<dbReference type="PROSITE" id="PS51007">
    <property type="entry name" value="CYTC"/>
    <property type="match status" value="1"/>
</dbReference>
<evidence type="ECO:0000256" key="2">
    <source>
        <dbReference type="ARBA" id="ARBA00022723"/>
    </source>
</evidence>
<keyword evidence="8" id="KW-1185">Reference proteome</keyword>
<evidence type="ECO:0000256" key="5">
    <source>
        <dbReference type="SAM" id="SignalP"/>
    </source>
</evidence>
<accession>A0ABY6MXF8</accession>
<keyword evidence="3 4" id="KW-0408">Iron</keyword>
<keyword evidence="1 4" id="KW-0349">Heme</keyword>
<dbReference type="PANTHER" id="PTHR35008">
    <property type="entry name" value="BLL4482 PROTEIN-RELATED"/>
    <property type="match status" value="1"/>
</dbReference>
<name>A0ABY6MXF8_9ALTE</name>
<keyword evidence="5" id="KW-0732">Signal</keyword>
<sequence>MMRSTIRKSKSLATFVVVTSVLITACSDQAPSSTSAPDEITGRWYSEQQVLLGNQIYDANCIDCHNPKARGIFRWNQPLEDGSYPPPPLNGSAHAWHHPISVLLKTINDGGIQMGGKMPPFREVLKDDEKIAVIAYFQSFWNDEIYSRWLQRNQSK</sequence>
<dbReference type="Proteomes" id="UP001163739">
    <property type="component" value="Chromosome"/>
</dbReference>
<dbReference type="PROSITE" id="PS51257">
    <property type="entry name" value="PROKAR_LIPOPROTEIN"/>
    <property type="match status" value="1"/>
</dbReference>
<dbReference type="PANTHER" id="PTHR35008:SF4">
    <property type="entry name" value="BLL4482 PROTEIN"/>
    <property type="match status" value="1"/>
</dbReference>
<dbReference type="EMBL" id="CP100390">
    <property type="protein sequence ID" value="UZE94516.1"/>
    <property type="molecule type" value="Genomic_DNA"/>
</dbReference>
<evidence type="ECO:0000313" key="7">
    <source>
        <dbReference type="EMBL" id="UZE94516.1"/>
    </source>
</evidence>
<evidence type="ECO:0000256" key="1">
    <source>
        <dbReference type="ARBA" id="ARBA00022617"/>
    </source>
</evidence>